<accession>A0ABR9KNF9</accession>
<evidence type="ECO:0000313" key="3">
    <source>
        <dbReference type="Proteomes" id="UP000661607"/>
    </source>
</evidence>
<gene>
    <name evidence="2" type="ORF">H4W81_006332</name>
</gene>
<feature type="transmembrane region" description="Helical" evidence="1">
    <location>
        <begin position="20"/>
        <end position="38"/>
    </location>
</feature>
<keyword evidence="1" id="KW-0812">Transmembrane</keyword>
<dbReference type="RefSeq" id="WP_192778108.1">
    <property type="nucleotide sequence ID" value="NZ_BAAASY010000006.1"/>
</dbReference>
<evidence type="ECO:0000256" key="1">
    <source>
        <dbReference type="SAM" id="Phobius"/>
    </source>
</evidence>
<keyword evidence="3" id="KW-1185">Reference proteome</keyword>
<feature type="transmembrane region" description="Helical" evidence="1">
    <location>
        <begin position="45"/>
        <end position="65"/>
    </location>
</feature>
<evidence type="ECO:0000313" key="2">
    <source>
        <dbReference type="EMBL" id="MBE1563553.1"/>
    </source>
</evidence>
<comment type="caution">
    <text evidence="2">The sequence shown here is derived from an EMBL/GenBank/DDBJ whole genome shotgun (WGS) entry which is preliminary data.</text>
</comment>
<reference evidence="2 3" key="1">
    <citation type="submission" date="2020-10" db="EMBL/GenBank/DDBJ databases">
        <title>Sequencing the genomes of 1000 actinobacteria strains.</title>
        <authorList>
            <person name="Klenk H.-P."/>
        </authorList>
    </citation>
    <scope>NUCLEOTIDE SEQUENCE [LARGE SCALE GENOMIC DNA]</scope>
    <source>
        <strain evidence="2 3">DSM 43748</strain>
    </source>
</reference>
<name>A0ABR9KNF9_9ACTN</name>
<dbReference type="EMBL" id="JADBEF010000001">
    <property type="protein sequence ID" value="MBE1563553.1"/>
    <property type="molecule type" value="Genomic_DNA"/>
</dbReference>
<organism evidence="2 3">
    <name type="scientific">Nonomuraea africana</name>
    <dbReference type="NCBI Taxonomy" id="46171"/>
    <lineage>
        <taxon>Bacteria</taxon>
        <taxon>Bacillati</taxon>
        <taxon>Actinomycetota</taxon>
        <taxon>Actinomycetes</taxon>
        <taxon>Streptosporangiales</taxon>
        <taxon>Streptosporangiaceae</taxon>
        <taxon>Nonomuraea</taxon>
    </lineage>
</organism>
<keyword evidence="1" id="KW-0472">Membrane</keyword>
<dbReference type="Proteomes" id="UP000661607">
    <property type="component" value="Unassembled WGS sequence"/>
</dbReference>
<proteinExistence type="predicted"/>
<sequence length="71" mass="7795">MTETVYRKQLRPVLPEGAEAMNRIFLVFPFLVAFVGDLKANDVPSMIAIVGVGLGCLLTAIVVAINDRWPH</sequence>
<protein>
    <submittedName>
        <fullName evidence="2">Uncharacterized protein</fullName>
    </submittedName>
</protein>
<keyword evidence="1" id="KW-1133">Transmembrane helix</keyword>